<evidence type="ECO:0000313" key="1">
    <source>
        <dbReference type="EMBL" id="KPL79671.1"/>
    </source>
</evidence>
<evidence type="ECO:0000313" key="2">
    <source>
        <dbReference type="Proteomes" id="UP000050417"/>
    </source>
</evidence>
<keyword evidence="2" id="KW-1185">Reference proteome</keyword>
<organism evidence="1 2">
    <name type="scientific">Ornatilinea apprima</name>
    <dbReference type="NCBI Taxonomy" id="1134406"/>
    <lineage>
        <taxon>Bacteria</taxon>
        <taxon>Bacillati</taxon>
        <taxon>Chloroflexota</taxon>
        <taxon>Anaerolineae</taxon>
        <taxon>Anaerolineales</taxon>
        <taxon>Anaerolineaceae</taxon>
        <taxon>Ornatilinea</taxon>
    </lineage>
</organism>
<protein>
    <submittedName>
        <fullName evidence="1">Uncharacterized protein</fullName>
    </submittedName>
</protein>
<reference evidence="1 2" key="1">
    <citation type="submission" date="2015-07" db="EMBL/GenBank/DDBJ databases">
        <title>Genome sequence of Ornatilinea apprima DSM 23815.</title>
        <authorList>
            <person name="Hemp J."/>
            <person name="Ward L.M."/>
            <person name="Pace L.A."/>
            <person name="Fischer W.W."/>
        </authorList>
    </citation>
    <scope>NUCLEOTIDE SEQUENCE [LARGE SCALE GENOMIC DNA]</scope>
    <source>
        <strain evidence="1 2">P3M-1</strain>
    </source>
</reference>
<name>A0A0P6XW72_9CHLR</name>
<comment type="caution">
    <text evidence="1">The sequence shown here is derived from an EMBL/GenBank/DDBJ whole genome shotgun (WGS) entry which is preliminary data.</text>
</comment>
<accession>A0A0P6XW72</accession>
<sequence>MSDNNFPIGITSVFPAGTQAVYAVFPYANMSAGMDYTVEWVVNDLTVSREDNAWESQTNGMYYCSLYDDEPLPEGDYILLLYINQEVQQYAKFTVQGEAAPEPPPQPGIPDRPATPEEVVDAQALPYFYEIFNADLPVLHEIVAINLQYWTEVIVTDDNPCGEDAIACFYKENCDVREGGKVYMTSSAMNDPSAEVTATLVHELTHGMQFYLGMPCGCTVEKEYYAMISEVDYLLYSGNEDYAYDHYGRAWDDSGAVRPDIIWDVVKAAYGDHCPDY</sequence>
<dbReference type="AlphaFoldDB" id="A0A0P6XW72"/>
<dbReference type="EMBL" id="LGCL01000010">
    <property type="protein sequence ID" value="KPL79671.1"/>
    <property type="molecule type" value="Genomic_DNA"/>
</dbReference>
<gene>
    <name evidence="1" type="ORF">ADN00_02430</name>
</gene>
<proteinExistence type="predicted"/>
<dbReference type="Proteomes" id="UP000050417">
    <property type="component" value="Unassembled WGS sequence"/>
</dbReference>